<evidence type="ECO:0000256" key="1">
    <source>
        <dbReference type="ARBA" id="ARBA00022737"/>
    </source>
</evidence>
<dbReference type="SMART" id="SM00248">
    <property type="entry name" value="ANK"/>
    <property type="match status" value="9"/>
</dbReference>
<feature type="repeat" description="ANK" evidence="3">
    <location>
        <begin position="647"/>
        <end position="679"/>
    </location>
</feature>
<protein>
    <submittedName>
        <fullName evidence="5">Ankyrin repeat-containing domain protein</fullName>
    </submittedName>
</protein>
<dbReference type="InterPro" id="IPR036770">
    <property type="entry name" value="Ankyrin_rpt-contain_sf"/>
</dbReference>
<dbReference type="InterPro" id="IPR010730">
    <property type="entry name" value="HET"/>
</dbReference>
<gene>
    <name evidence="5" type="ORF">QBC34DRAFT_454576</name>
</gene>
<evidence type="ECO:0000313" key="6">
    <source>
        <dbReference type="Proteomes" id="UP001321760"/>
    </source>
</evidence>
<dbReference type="PROSITE" id="PS50088">
    <property type="entry name" value="ANK_REPEAT"/>
    <property type="match status" value="5"/>
</dbReference>
<evidence type="ECO:0000256" key="2">
    <source>
        <dbReference type="ARBA" id="ARBA00023043"/>
    </source>
</evidence>
<evidence type="ECO:0000259" key="4">
    <source>
        <dbReference type="Pfam" id="PF06985"/>
    </source>
</evidence>
<feature type="repeat" description="ANK" evidence="3">
    <location>
        <begin position="541"/>
        <end position="573"/>
    </location>
</feature>
<organism evidence="5 6">
    <name type="scientific">Podospora aff. communis PSN243</name>
    <dbReference type="NCBI Taxonomy" id="3040156"/>
    <lineage>
        <taxon>Eukaryota</taxon>
        <taxon>Fungi</taxon>
        <taxon>Dikarya</taxon>
        <taxon>Ascomycota</taxon>
        <taxon>Pezizomycotina</taxon>
        <taxon>Sordariomycetes</taxon>
        <taxon>Sordariomycetidae</taxon>
        <taxon>Sordariales</taxon>
        <taxon>Podosporaceae</taxon>
        <taxon>Podospora</taxon>
    </lineage>
</organism>
<dbReference type="PANTHER" id="PTHR24189">
    <property type="entry name" value="MYOTROPHIN"/>
    <property type="match status" value="1"/>
</dbReference>
<comment type="caution">
    <text evidence="5">The sequence shown here is derived from an EMBL/GenBank/DDBJ whole genome shotgun (WGS) entry which is preliminary data.</text>
</comment>
<dbReference type="SUPFAM" id="SSF48403">
    <property type="entry name" value="Ankyrin repeat"/>
    <property type="match status" value="1"/>
</dbReference>
<dbReference type="PRINTS" id="PR01415">
    <property type="entry name" value="ANKYRIN"/>
</dbReference>
<sequence>MADEFYTYKPIDLSTDAIRVLRLHKGYPTDPISCSLAEIFLQDDGVPYEALSYTWGDTLVEVAITLCGRKKTIKDNLYTALHCLRSADEDRWLWVDALCIDQADPAEKTHQVGRMRRIYEKADRVLIWLGPGGTGDVDLLFEMMGWFGRRVRRRGDYRKDEVGAWVEEWSVFLGESGGMGTEFNQRRRRGMVEMLERPWWRRVWIVQEAFNAKRAAVLCGWNSVPTETFAVMPKLLGLEVDGRVEDPLVQSVLEVMPGYLRKSGWRGERADLRTLLRKFSRSEAKDHRDKIYALLGIASDAGTDGKLQADYNVGPGDAVCHAISYFIFGESSYRWICPLPGWNFRTFVGYLDELPAQVLAWAVQEGKEKTVCEVLARTDVNVNTAPSGGVPPLIYLAQLAHKPHPFTSPSARATIFQLILRHPNTDINITDTDGNNALHIMATNGNTIAVATILAHPSTDPNARNSSLRTPLGLAAENGHTPIIESLLQHPLIDIESTNSCPPAAVKFATPLWLATRHNHPSAVQTLLSHGANIEATDTLRGKTPLHVASSKGYLPLVELLLDHGANIEARDTHIKSTPLWAAANKGHEDVFTLLLDRGARLDDNRVITNGQSVLWAAASEGKHEIVLMIVKRGVTKDHLELKDVFEGGSALWIAAKKGWVDVIGTLLDAGADVKARDALGHTALWAAIEYQRDEAARVLIMRGARLEEGDHVEEGVVDRKKPRRLEVKRERVINVFLSAGFRMEEIEEEIRKANGGGRYVSRGLEYLERKRRRGEEEFEVYSEVRD</sequence>
<keyword evidence="1" id="KW-0677">Repeat</keyword>
<dbReference type="PANTHER" id="PTHR24189:SF50">
    <property type="entry name" value="ANKYRIN REPEAT AND SOCS BOX PROTEIN 2"/>
    <property type="match status" value="1"/>
</dbReference>
<feature type="repeat" description="ANK" evidence="3">
    <location>
        <begin position="433"/>
        <end position="466"/>
    </location>
</feature>
<dbReference type="InterPro" id="IPR050745">
    <property type="entry name" value="Multifunctional_regulatory"/>
</dbReference>
<dbReference type="Gene3D" id="1.25.40.20">
    <property type="entry name" value="Ankyrin repeat-containing domain"/>
    <property type="match status" value="3"/>
</dbReference>
<reference evidence="5" key="1">
    <citation type="journal article" date="2023" name="Mol. Phylogenet. Evol.">
        <title>Genome-scale phylogeny and comparative genomics of the fungal order Sordariales.</title>
        <authorList>
            <person name="Hensen N."/>
            <person name="Bonometti L."/>
            <person name="Westerberg I."/>
            <person name="Brannstrom I.O."/>
            <person name="Guillou S."/>
            <person name="Cros-Aarteil S."/>
            <person name="Calhoun S."/>
            <person name="Haridas S."/>
            <person name="Kuo A."/>
            <person name="Mondo S."/>
            <person name="Pangilinan J."/>
            <person name="Riley R."/>
            <person name="LaButti K."/>
            <person name="Andreopoulos B."/>
            <person name="Lipzen A."/>
            <person name="Chen C."/>
            <person name="Yan M."/>
            <person name="Daum C."/>
            <person name="Ng V."/>
            <person name="Clum A."/>
            <person name="Steindorff A."/>
            <person name="Ohm R.A."/>
            <person name="Martin F."/>
            <person name="Silar P."/>
            <person name="Natvig D.O."/>
            <person name="Lalanne C."/>
            <person name="Gautier V."/>
            <person name="Ament-Velasquez S.L."/>
            <person name="Kruys A."/>
            <person name="Hutchinson M.I."/>
            <person name="Powell A.J."/>
            <person name="Barry K."/>
            <person name="Miller A.N."/>
            <person name="Grigoriev I.V."/>
            <person name="Debuchy R."/>
            <person name="Gladieux P."/>
            <person name="Hiltunen Thoren M."/>
            <person name="Johannesson H."/>
        </authorList>
    </citation>
    <scope>NUCLEOTIDE SEQUENCE</scope>
    <source>
        <strain evidence="5">PSN243</strain>
    </source>
</reference>
<proteinExistence type="predicted"/>
<keyword evidence="6" id="KW-1185">Reference proteome</keyword>
<dbReference type="AlphaFoldDB" id="A0AAV9G614"/>
<feature type="domain" description="Heterokaryon incompatibility" evidence="4">
    <location>
        <begin position="48"/>
        <end position="208"/>
    </location>
</feature>
<reference evidence="5" key="2">
    <citation type="submission" date="2023-05" db="EMBL/GenBank/DDBJ databases">
        <authorList>
            <consortium name="Lawrence Berkeley National Laboratory"/>
            <person name="Steindorff A."/>
            <person name="Hensen N."/>
            <person name="Bonometti L."/>
            <person name="Westerberg I."/>
            <person name="Brannstrom I.O."/>
            <person name="Guillou S."/>
            <person name="Cros-Aarteil S."/>
            <person name="Calhoun S."/>
            <person name="Haridas S."/>
            <person name="Kuo A."/>
            <person name="Mondo S."/>
            <person name="Pangilinan J."/>
            <person name="Riley R."/>
            <person name="Labutti K."/>
            <person name="Andreopoulos B."/>
            <person name="Lipzen A."/>
            <person name="Chen C."/>
            <person name="Yanf M."/>
            <person name="Daum C."/>
            <person name="Ng V."/>
            <person name="Clum A."/>
            <person name="Ohm R."/>
            <person name="Martin F."/>
            <person name="Silar P."/>
            <person name="Natvig D."/>
            <person name="Lalanne C."/>
            <person name="Gautier V."/>
            <person name="Ament-Velasquez S.L."/>
            <person name="Kruys A."/>
            <person name="Hutchinson M.I."/>
            <person name="Powell A.J."/>
            <person name="Barry K."/>
            <person name="Miller A.N."/>
            <person name="Grigoriev I.V."/>
            <person name="Debuchy R."/>
            <person name="Gladieux P."/>
            <person name="Thoren M.H."/>
            <person name="Johannesson H."/>
        </authorList>
    </citation>
    <scope>NUCLEOTIDE SEQUENCE</scope>
    <source>
        <strain evidence="5">PSN243</strain>
    </source>
</reference>
<dbReference type="Proteomes" id="UP001321760">
    <property type="component" value="Unassembled WGS sequence"/>
</dbReference>
<evidence type="ECO:0000313" key="5">
    <source>
        <dbReference type="EMBL" id="KAK4442536.1"/>
    </source>
</evidence>
<dbReference type="EMBL" id="MU866013">
    <property type="protein sequence ID" value="KAK4442536.1"/>
    <property type="molecule type" value="Genomic_DNA"/>
</dbReference>
<dbReference type="PROSITE" id="PS50297">
    <property type="entry name" value="ANK_REP_REGION"/>
    <property type="match status" value="4"/>
</dbReference>
<name>A0AAV9G614_9PEZI</name>
<dbReference type="Pfam" id="PF12796">
    <property type="entry name" value="Ank_2"/>
    <property type="match status" value="4"/>
</dbReference>
<evidence type="ECO:0000256" key="3">
    <source>
        <dbReference type="PROSITE-ProRule" id="PRU00023"/>
    </source>
</evidence>
<keyword evidence="2 3" id="KW-0040">ANK repeat</keyword>
<feature type="repeat" description="ANK" evidence="3">
    <location>
        <begin position="507"/>
        <end position="539"/>
    </location>
</feature>
<feature type="repeat" description="ANK" evidence="3">
    <location>
        <begin position="575"/>
        <end position="607"/>
    </location>
</feature>
<accession>A0AAV9G614</accession>
<dbReference type="InterPro" id="IPR002110">
    <property type="entry name" value="Ankyrin_rpt"/>
</dbReference>
<dbReference type="Pfam" id="PF06985">
    <property type="entry name" value="HET"/>
    <property type="match status" value="1"/>
</dbReference>